<evidence type="ECO:0000313" key="1">
    <source>
        <dbReference type="EMBL" id="SUA21347.1"/>
    </source>
</evidence>
<sequence length="69" mass="7776">MFFVAQFFDLIDGEVFCLKRGIGQRHGGGIDIGGVFAGFERLCDPRLQQMAFARAFFAPDVDKRVVFML</sequence>
<reference evidence="1" key="1">
    <citation type="submission" date="2018-06" db="EMBL/GenBank/DDBJ databases">
        <authorList>
            <consortium name="Pathogen Informatics"/>
            <person name="Doyle S."/>
        </authorList>
    </citation>
    <scope>NUCLEOTIDE SEQUENCE [LARGE SCALE GENOMIC DNA]</scope>
    <source>
        <strain evidence="1">NCTC11421</strain>
    </source>
</reference>
<accession>A0A378VWK8</accession>
<dbReference type="EMBL" id="UGRI01000001">
    <property type="protein sequence ID" value="SUA21347.1"/>
    <property type="molecule type" value="Genomic_DNA"/>
</dbReference>
<proteinExistence type="predicted"/>
<name>A0A378VWK8_NEIGO</name>
<gene>
    <name evidence="1" type="ORF">NCTC11421_01386</name>
</gene>
<dbReference type="AlphaFoldDB" id="A0A378VWK8"/>
<organism evidence="1">
    <name type="scientific">Neisseria gonorrhoeae</name>
    <dbReference type="NCBI Taxonomy" id="485"/>
    <lineage>
        <taxon>Bacteria</taxon>
        <taxon>Pseudomonadati</taxon>
        <taxon>Pseudomonadota</taxon>
        <taxon>Betaproteobacteria</taxon>
        <taxon>Neisseriales</taxon>
        <taxon>Neisseriaceae</taxon>
        <taxon>Neisseria</taxon>
    </lineage>
</organism>
<protein>
    <submittedName>
        <fullName evidence="1">Uncharacterized protein</fullName>
    </submittedName>
</protein>